<keyword evidence="2 5" id="KW-0210">Decarboxylase</keyword>
<dbReference type="InterPro" id="IPR009006">
    <property type="entry name" value="Ala_racemase/Decarboxylase_C"/>
</dbReference>
<sequence>MYGSQYLTEENNTLHIDSVAATDLAAQYGTPLYVMAERELTDRLATVREHFLDKYPNTYASFASKALTVSAVYEQVVRHGLGIDVVTGGELFIARQSGVPAERIYFHGSNKSAADLQYAVEQGVGRIVIDHFAEIAQLEAIAAQAGQTVHVLIRIVPQVIGGAHAKIQTGGVDTKFGFSTHASDYLDAIEAILASEHLSLLGIHCHVGSQIQDPSLFEQTARTMMGFVETIRAHHGFTVSEVNVGGGFGIAYTQDDQPLDFEATIARVMDVIETETERLGIERPRIGIEPGRWVVANAGTTLYTVGAIKEIEGVRTYLSVDGGMTDNIRPALYGAVYETVIANRMSGETTEVTVVGAACESGDLVAEKAQLVTPNGGDTLAVFGTGAYNFSMASNYNQFLRPALVFVRDGESREVVRRQTYADLIQCDLGINGVRSES</sequence>
<comment type="caution">
    <text evidence="10">The sequence shown here is derived from an EMBL/GenBank/DDBJ whole genome shotgun (WGS) entry which is preliminary data.</text>
</comment>
<accession>A0A0V8GCS8</accession>
<keyword evidence="5" id="KW-0028">Amino-acid biosynthesis</keyword>
<protein>
    <recommendedName>
        <fullName evidence="5 6">Diaminopimelate decarboxylase</fullName>
        <shortName evidence="5">DAP decarboxylase</shortName>
        <shortName evidence="5">DAPDC</shortName>
        <ecNumber evidence="5 6">4.1.1.20</ecNumber>
    </recommendedName>
</protein>
<dbReference type="OrthoDB" id="9802241at2"/>
<feature type="domain" description="Orn/DAP/Arg decarboxylase 2 N-terminal" evidence="9">
    <location>
        <begin position="50"/>
        <end position="296"/>
    </location>
</feature>
<comment type="similarity">
    <text evidence="5">Belongs to the Orn/Lys/Arg decarboxylase class-II family. LysA subfamily.</text>
</comment>
<keyword evidence="4 5" id="KW-0456">Lyase</keyword>
<keyword evidence="3 5" id="KW-0663">Pyridoxal phosphate</keyword>
<feature type="binding site" evidence="5">
    <location>
        <begin position="289"/>
        <end position="292"/>
    </location>
    <ligand>
        <name>pyridoxal 5'-phosphate</name>
        <dbReference type="ChEBI" id="CHEBI:597326"/>
    </ligand>
</feature>
<comment type="cofactor">
    <cofactor evidence="1 5 7 8">
        <name>pyridoxal 5'-phosphate</name>
        <dbReference type="ChEBI" id="CHEBI:597326"/>
    </cofactor>
</comment>
<comment type="subunit">
    <text evidence="5">Homodimer.</text>
</comment>
<dbReference type="PANTHER" id="PTHR43727:SF2">
    <property type="entry name" value="GROUP IV DECARBOXYLASE"/>
    <property type="match status" value="1"/>
</dbReference>
<feature type="binding site" evidence="5">
    <location>
        <position position="329"/>
    </location>
    <ligand>
        <name>substrate</name>
    </ligand>
</feature>
<dbReference type="InterPro" id="IPR022644">
    <property type="entry name" value="De-COase2_N"/>
</dbReference>
<dbReference type="AlphaFoldDB" id="A0A0V8GCS8"/>
<dbReference type="Gene3D" id="2.40.37.10">
    <property type="entry name" value="Lyase, Ornithine Decarboxylase, Chain A, domain 1"/>
    <property type="match status" value="1"/>
</dbReference>
<evidence type="ECO:0000256" key="5">
    <source>
        <dbReference type="HAMAP-Rule" id="MF_02120"/>
    </source>
</evidence>
<evidence type="ECO:0000256" key="4">
    <source>
        <dbReference type="ARBA" id="ARBA00023239"/>
    </source>
</evidence>
<dbReference type="RefSeq" id="WP_058265725.1">
    <property type="nucleotide sequence ID" value="NZ_FMYN01000005.1"/>
</dbReference>
<dbReference type="SUPFAM" id="SSF51419">
    <property type="entry name" value="PLP-binding barrel"/>
    <property type="match status" value="1"/>
</dbReference>
<evidence type="ECO:0000256" key="6">
    <source>
        <dbReference type="NCBIfam" id="TIGR01048"/>
    </source>
</evidence>
<dbReference type="Gene3D" id="3.20.20.10">
    <property type="entry name" value="Alanine racemase"/>
    <property type="match status" value="1"/>
</dbReference>
<feature type="active site" description="Proton donor" evidence="7">
    <location>
        <position position="359"/>
    </location>
</feature>
<evidence type="ECO:0000313" key="11">
    <source>
        <dbReference type="Proteomes" id="UP000053797"/>
    </source>
</evidence>
<dbReference type="EMBL" id="LNQL01000005">
    <property type="protein sequence ID" value="KSU48076.1"/>
    <property type="molecule type" value="Genomic_DNA"/>
</dbReference>
<feature type="binding site" evidence="5">
    <location>
        <position position="292"/>
    </location>
    <ligand>
        <name>substrate</name>
    </ligand>
</feature>
<dbReference type="InterPro" id="IPR000183">
    <property type="entry name" value="Orn/DAP/Arg_de-COase"/>
</dbReference>
<evidence type="ECO:0000256" key="2">
    <source>
        <dbReference type="ARBA" id="ARBA00022793"/>
    </source>
</evidence>
<comment type="catalytic activity">
    <reaction evidence="5 8">
        <text>meso-2,6-diaminopimelate + H(+) = L-lysine + CO2</text>
        <dbReference type="Rhea" id="RHEA:15101"/>
        <dbReference type="ChEBI" id="CHEBI:15378"/>
        <dbReference type="ChEBI" id="CHEBI:16526"/>
        <dbReference type="ChEBI" id="CHEBI:32551"/>
        <dbReference type="ChEBI" id="CHEBI:57791"/>
        <dbReference type="EC" id="4.1.1.20"/>
    </reaction>
</comment>
<dbReference type="InterPro" id="IPR002986">
    <property type="entry name" value="DAP_deCOOHase_LysA"/>
</dbReference>
<dbReference type="GO" id="GO:0009089">
    <property type="term" value="P:lysine biosynthetic process via diaminopimelate"/>
    <property type="evidence" value="ECO:0007669"/>
    <property type="project" value="UniProtKB-UniRule"/>
</dbReference>
<proteinExistence type="inferred from homology"/>
<dbReference type="Proteomes" id="UP000053797">
    <property type="component" value="Unassembled WGS sequence"/>
</dbReference>
<feature type="binding site" evidence="5">
    <location>
        <position position="360"/>
    </location>
    <ligand>
        <name>substrate</name>
    </ligand>
</feature>
<dbReference type="HAMAP" id="MF_02120">
    <property type="entry name" value="LysA"/>
    <property type="match status" value="1"/>
</dbReference>
<evidence type="ECO:0000256" key="8">
    <source>
        <dbReference type="RuleBase" id="RU003738"/>
    </source>
</evidence>
<keyword evidence="5 8" id="KW-0457">Lysine biosynthesis</keyword>
<reference evidence="10 11" key="1">
    <citation type="journal article" date="2015" name="Int. J. Syst. Evol. Microbiol.">
        <title>Exiguobacterium enclense sp. nov., isolated from sediment.</title>
        <authorList>
            <person name="Dastager S.G."/>
            <person name="Mawlankar R."/>
            <person name="Sonalkar V.V."/>
            <person name="Thorat M.N."/>
            <person name="Mual P."/>
            <person name="Verma A."/>
            <person name="Krishnamurthi S."/>
            <person name="Tang S.K."/>
            <person name="Li W.J."/>
        </authorList>
    </citation>
    <scope>NUCLEOTIDE SEQUENCE [LARGE SCALE GENOMIC DNA]</scope>
    <source>
        <strain evidence="10 11">NIO-1109</strain>
    </source>
</reference>
<feature type="binding site" evidence="5">
    <location>
        <position position="333"/>
    </location>
    <ligand>
        <name>substrate</name>
    </ligand>
</feature>
<dbReference type="FunFam" id="3.20.20.10:FF:000003">
    <property type="entry name" value="Diaminopimelate decarboxylase"/>
    <property type="match status" value="1"/>
</dbReference>
<name>A0A0V8GCS8_9BACL</name>
<evidence type="ECO:0000313" key="10">
    <source>
        <dbReference type="EMBL" id="KSU48076.1"/>
    </source>
</evidence>
<dbReference type="GO" id="GO:0030170">
    <property type="term" value="F:pyridoxal phosphate binding"/>
    <property type="evidence" value="ECO:0007669"/>
    <property type="project" value="UniProtKB-UniRule"/>
</dbReference>
<dbReference type="NCBIfam" id="TIGR01048">
    <property type="entry name" value="lysA"/>
    <property type="match status" value="1"/>
</dbReference>
<organism evidence="10 11">
    <name type="scientific">Exiguobacterium indicum</name>
    <dbReference type="NCBI Taxonomy" id="296995"/>
    <lineage>
        <taxon>Bacteria</taxon>
        <taxon>Bacillati</taxon>
        <taxon>Bacillota</taxon>
        <taxon>Bacilli</taxon>
        <taxon>Bacillales</taxon>
        <taxon>Bacillales Family XII. Incertae Sedis</taxon>
        <taxon>Exiguobacterium</taxon>
    </lineage>
</organism>
<evidence type="ECO:0000256" key="3">
    <source>
        <dbReference type="ARBA" id="ARBA00022898"/>
    </source>
</evidence>
<dbReference type="SUPFAM" id="SSF50621">
    <property type="entry name" value="Alanine racemase C-terminal domain-like"/>
    <property type="match status" value="1"/>
</dbReference>
<feature type="binding site" evidence="5">
    <location>
        <position position="388"/>
    </location>
    <ligand>
        <name>pyridoxal 5'-phosphate</name>
        <dbReference type="ChEBI" id="CHEBI:597326"/>
    </ligand>
</feature>
<dbReference type="InterPro" id="IPR029066">
    <property type="entry name" value="PLP-binding_barrel"/>
</dbReference>
<dbReference type="Pfam" id="PF02784">
    <property type="entry name" value="Orn_Arg_deC_N"/>
    <property type="match status" value="1"/>
</dbReference>
<dbReference type="EC" id="4.1.1.20" evidence="5 6"/>
<dbReference type="PRINTS" id="PR01179">
    <property type="entry name" value="ODADCRBXLASE"/>
</dbReference>
<evidence type="ECO:0000256" key="7">
    <source>
        <dbReference type="PIRSR" id="PIRSR600183-50"/>
    </source>
</evidence>
<comment type="pathway">
    <text evidence="5 8">Amino-acid biosynthesis; L-lysine biosynthesis via DAP pathway; L-lysine from DL-2,6-diaminopimelate: step 1/1.</text>
</comment>
<evidence type="ECO:0000259" key="9">
    <source>
        <dbReference type="Pfam" id="PF02784"/>
    </source>
</evidence>
<feature type="modified residue" description="N6-(pyridoxal phosphate)lysine" evidence="5 7">
    <location>
        <position position="65"/>
    </location>
</feature>
<dbReference type="CDD" id="cd06828">
    <property type="entry name" value="PLPDE_III_DapDC"/>
    <property type="match status" value="1"/>
</dbReference>
<evidence type="ECO:0000256" key="1">
    <source>
        <dbReference type="ARBA" id="ARBA00001933"/>
    </source>
</evidence>
<feature type="binding site" evidence="5">
    <location>
        <position position="388"/>
    </location>
    <ligand>
        <name>substrate</name>
    </ligand>
</feature>
<feature type="binding site" evidence="5">
    <location>
        <position position="247"/>
    </location>
    <ligand>
        <name>pyridoxal 5'-phosphate</name>
        <dbReference type="ChEBI" id="CHEBI:597326"/>
    </ligand>
</feature>
<comment type="function">
    <text evidence="5">Specifically catalyzes the decarboxylation of meso-diaminopimelate (meso-DAP) to L-lysine.</text>
</comment>
<dbReference type="PRINTS" id="PR01181">
    <property type="entry name" value="DAPDCRBXLASE"/>
</dbReference>
<gene>
    <name evidence="5" type="primary">lysA</name>
    <name evidence="10" type="ORF">AS033_13120</name>
</gene>
<dbReference type="UniPathway" id="UPA00034">
    <property type="reaction ID" value="UER00027"/>
</dbReference>
<dbReference type="GO" id="GO:0008836">
    <property type="term" value="F:diaminopimelate decarboxylase activity"/>
    <property type="evidence" value="ECO:0007669"/>
    <property type="project" value="UniProtKB-UniRule"/>
</dbReference>
<dbReference type="PANTHER" id="PTHR43727">
    <property type="entry name" value="DIAMINOPIMELATE DECARBOXYLASE"/>
    <property type="match status" value="1"/>
</dbReference>